<dbReference type="GeneID" id="14883943"/>
<dbReference type="OMA" id="QTEADRC"/>
<comment type="cofactor">
    <cofactor evidence="3">
        <name>Mg(2+)</name>
        <dbReference type="ChEBI" id="CHEBI:18420"/>
    </cofactor>
</comment>
<keyword evidence="5" id="KW-1185">Reference proteome</keyword>
<dbReference type="Gene3D" id="3.30.540.10">
    <property type="entry name" value="Fructose-1,6-Bisphosphatase, subunit A, domain 1"/>
    <property type="match status" value="1"/>
</dbReference>
<sequence length="289" mass="32403">MTTTVFDLADVMLTAVSHASDFIKSFKDSLHVEKKDDGSLVTQVDEQCQKHMFSTILHEYPTLNIIGEEKAVGGLPERDLPHIIKHTYPTDNREIAISDLVVYVDPLDGTDCFVKKQYECVCVLLGITYKGKPFMGIVSQPFNGNKIIISFDNHVQCYPEETLKALQSTDNKDFTFVCSQRNDVKDKITSFPEKYNIVYKGGSGAKMVMLVRGEGDIYIHPLVQSCTWDTLAVQVILEALGGKVCDINGKDLLYPTDKEKGMRHLNGVVCLSQRATKYLDWVVGLKLQI</sequence>
<keyword evidence="3" id="KW-0460">Magnesium</keyword>
<name>A0A0A1TWF5_ENTIV</name>
<dbReference type="GO" id="GO:0008441">
    <property type="term" value="F:3'(2'),5'-bisphosphate nucleotidase activity"/>
    <property type="evidence" value="ECO:0007669"/>
    <property type="project" value="UniProtKB-EC"/>
</dbReference>
<dbReference type="AlphaFoldDB" id="A0A0A1TWF5"/>
<dbReference type="VEuPathDB" id="AmoebaDB:EIN_310090"/>
<dbReference type="PANTHER" id="PTHR43028">
    <property type="entry name" value="3'(2'),5'-BISPHOSPHATE NUCLEOTIDASE 1"/>
    <property type="match status" value="1"/>
</dbReference>
<evidence type="ECO:0000313" key="5">
    <source>
        <dbReference type="Proteomes" id="UP000014680"/>
    </source>
</evidence>
<protein>
    <recommendedName>
        <fullName evidence="2">3'(2'),5'-bisphosphate nucleotidase</fullName>
        <ecNumber evidence="2">3.1.3.7</ecNumber>
    </recommendedName>
</protein>
<dbReference type="KEGG" id="eiv:EIN_310090"/>
<dbReference type="InterPro" id="IPR000760">
    <property type="entry name" value="Inositol_monophosphatase-like"/>
</dbReference>
<feature type="binding site" evidence="3">
    <location>
        <position position="107"/>
    </location>
    <ligand>
        <name>Mg(2+)</name>
        <dbReference type="ChEBI" id="CHEBI:18420"/>
        <label>1</label>
        <note>catalytic</note>
    </ligand>
</feature>
<keyword evidence="3" id="KW-0479">Metal-binding</keyword>
<organism evidence="4 5">
    <name type="scientific">Entamoeba invadens IP1</name>
    <dbReference type="NCBI Taxonomy" id="370355"/>
    <lineage>
        <taxon>Eukaryota</taxon>
        <taxon>Amoebozoa</taxon>
        <taxon>Evosea</taxon>
        <taxon>Archamoebae</taxon>
        <taxon>Mastigamoebida</taxon>
        <taxon>Entamoebidae</taxon>
        <taxon>Entamoeba</taxon>
    </lineage>
</organism>
<dbReference type="SUPFAM" id="SSF56655">
    <property type="entry name" value="Carbohydrate phosphatase"/>
    <property type="match status" value="1"/>
</dbReference>
<dbReference type="PANTHER" id="PTHR43028:SF5">
    <property type="entry name" value="3'(2'),5'-BISPHOSPHATE NUCLEOTIDASE 1"/>
    <property type="match status" value="1"/>
</dbReference>
<dbReference type="OrthoDB" id="411145at2759"/>
<dbReference type="InterPro" id="IPR050725">
    <property type="entry name" value="CysQ/Inositol_MonoPase"/>
</dbReference>
<feature type="binding site" evidence="3">
    <location>
        <position position="68"/>
    </location>
    <ligand>
        <name>Mg(2+)</name>
        <dbReference type="ChEBI" id="CHEBI:18420"/>
        <label>1</label>
        <note>catalytic</note>
    </ligand>
</feature>
<feature type="binding site" evidence="3">
    <location>
        <position position="108"/>
    </location>
    <ligand>
        <name>Mg(2+)</name>
        <dbReference type="ChEBI" id="CHEBI:18420"/>
        <label>1</label>
        <note>catalytic</note>
    </ligand>
</feature>
<dbReference type="GO" id="GO:0046872">
    <property type="term" value="F:metal ion binding"/>
    <property type="evidence" value="ECO:0007669"/>
    <property type="project" value="UniProtKB-KW"/>
</dbReference>
<dbReference type="EMBL" id="KB207092">
    <property type="protein sequence ID" value="ELP84976.1"/>
    <property type="molecule type" value="Genomic_DNA"/>
</dbReference>
<feature type="binding site" evidence="3">
    <location>
        <position position="229"/>
    </location>
    <ligand>
        <name>Mg(2+)</name>
        <dbReference type="ChEBI" id="CHEBI:18420"/>
        <label>1</label>
        <note>catalytic</note>
    </ligand>
</feature>
<dbReference type="RefSeq" id="XP_004184322.1">
    <property type="nucleotide sequence ID" value="XM_004184274.1"/>
</dbReference>
<dbReference type="Pfam" id="PF00459">
    <property type="entry name" value="Inositol_P"/>
    <property type="match status" value="1"/>
</dbReference>
<feature type="binding site" evidence="3">
    <location>
        <position position="105"/>
    </location>
    <ligand>
        <name>Mg(2+)</name>
        <dbReference type="ChEBI" id="CHEBI:18420"/>
        <label>1</label>
        <note>catalytic</note>
    </ligand>
</feature>
<accession>A0A0A1TWF5</accession>
<proteinExistence type="inferred from homology"/>
<evidence type="ECO:0000256" key="2">
    <source>
        <dbReference type="ARBA" id="ARBA00012633"/>
    </source>
</evidence>
<dbReference type="Gene3D" id="3.40.190.80">
    <property type="match status" value="1"/>
</dbReference>
<evidence type="ECO:0000256" key="3">
    <source>
        <dbReference type="PIRSR" id="PIRSR600760-2"/>
    </source>
</evidence>
<gene>
    <name evidence="4" type="ORF">EIN_310090</name>
</gene>
<comment type="similarity">
    <text evidence="1">Belongs to the inositol monophosphatase superfamily.</text>
</comment>
<dbReference type="Proteomes" id="UP000014680">
    <property type="component" value="Unassembled WGS sequence"/>
</dbReference>
<dbReference type="EC" id="3.1.3.7" evidence="2"/>
<evidence type="ECO:0000313" key="4">
    <source>
        <dbReference type="EMBL" id="ELP84976.1"/>
    </source>
</evidence>
<evidence type="ECO:0000256" key="1">
    <source>
        <dbReference type="ARBA" id="ARBA00009759"/>
    </source>
</evidence>
<reference evidence="4 5" key="1">
    <citation type="submission" date="2012-10" db="EMBL/GenBank/DDBJ databases">
        <authorList>
            <person name="Zafar N."/>
            <person name="Inman J."/>
            <person name="Hall N."/>
            <person name="Lorenzi H."/>
            <person name="Caler E."/>
        </authorList>
    </citation>
    <scope>NUCLEOTIDE SEQUENCE [LARGE SCALE GENOMIC DNA]</scope>
    <source>
        <strain evidence="4 5">IP1</strain>
    </source>
</reference>